<dbReference type="PANTHER" id="PTHR11986">
    <property type="entry name" value="AMINOTRANSFERASE CLASS III"/>
    <property type="match status" value="1"/>
</dbReference>
<dbReference type="GO" id="GO:0008483">
    <property type="term" value="F:transaminase activity"/>
    <property type="evidence" value="ECO:0007669"/>
    <property type="project" value="UniProtKB-KW"/>
</dbReference>
<dbReference type="InterPro" id="IPR015421">
    <property type="entry name" value="PyrdxlP-dep_Trfase_major"/>
</dbReference>
<gene>
    <name evidence="5" type="primary">argD_1</name>
    <name evidence="5" type="ORF">MAMMFC1_00136</name>
</gene>
<keyword evidence="4" id="KW-0663">Pyridoxal phosphate</keyword>
<dbReference type="InterPro" id="IPR050103">
    <property type="entry name" value="Class-III_PLP-dep_AT"/>
</dbReference>
<dbReference type="SUPFAM" id="SSF53383">
    <property type="entry name" value="PLP-dependent transferases"/>
    <property type="match status" value="1"/>
</dbReference>
<accession>A0A348AEK5</accession>
<name>A0A348AEK5_9FIRM</name>
<keyword evidence="2 5" id="KW-0032">Aminotransferase</keyword>
<dbReference type="FunFam" id="3.40.640.10:FF:000004">
    <property type="entry name" value="Acetylornithine aminotransferase"/>
    <property type="match status" value="1"/>
</dbReference>
<dbReference type="InterPro" id="IPR015424">
    <property type="entry name" value="PyrdxlP-dep_Trfase"/>
</dbReference>
<dbReference type="KEGG" id="mana:MAMMFC1_00136"/>
<dbReference type="Gene3D" id="3.90.1150.10">
    <property type="entry name" value="Aspartate Aminotransferase, domain 1"/>
    <property type="match status" value="1"/>
</dbReference>
<evidence type="ECO:0000256" key="4">
    <source>
        <dbReference type="ARBA" id="ARBA00022898"/>
    </source>
</evidence>
<evidence type="ECO:0000256" key="1">
    <source>
        <dbReference type="ARBA" id="ARBA00001933"/>
    </source>
</evidence>
<dbReference type="Gene3D" id="3.40.640.10">
    <property type="entry name" value="Type I PLP-dependent aspartate aminotransferase-like (Major domain)"/>
    <property type="match status" value="1"/>
</dbReference>
<sequence length="289" mass="31545">MHFTNTNPKLELCVIRAEGSLLFDDSGKKYIDFICGRGTANLGHCHPIIVKAIQQQASRMIHFTNEIRMPIQEEYVNRLGEILPEFDTVFLTNSGAETIEAAIKISRLHTGRTEILSFSNGFHGRSMGALSATDGQKIRAPFYPLVPDFTICEPTIESVQENISSNTAAIIIEPIQGAGGVIIFPYKFLKSLRDIASKKGIMLVFDECQCGFGRTGNYFAFQKFEITPDILVASKTICGGIPAGGMFTRLIDFPEDLHGGTFCGNPLACAAGIGVLDVFISENILTKVA</sequence>
<dbReference type="EMBL" id="AP018449">
    <property type="protein sequence ID" value="BBB89503.1"/>
    <property type="molecule type" value="Genomic_DNA"/>
</dbReference>
<dbReference type="Proteomes" id="UP000276437">
    <property type="component" value="Chromosome"/>
</dbReference>
<keyword evidence="6" id="KW-1185">Reference proteome</keyword>
<dbReference type="EC" id="2.6.1.-" evidence="5"/>
<reference evidence="5 6" key="1">
    <citation type="journal article" date="2018" name="Int. J. Syst. Evol. Microbiol.">
        <title>Methylomusa anaerophila gen. nov., sp. nov., an anaerobic methanol-utilizing bacterium isolated from a microbial fuel cell.</title>
        <authorList>
            <person name="Amano N."/>
            <person name="Yamamuro A."/>
            <person name="Miyahara M."/>
            <person name="Kouzuma A."/>
            <person name="Abe T."/>
            <person name="Watanabe K."/>
        </authorList>
    </citation>
    <scope>NUCLEOTIDE SEQUENCE [LARGE SCALE GENOMIC DNA]</scope>
    <source>
        <strain evidence="5 6">MMFC1</strain>
    </source>
</reference>
<dbReference type="AlphaFoldDB" id="A0A348AEK5"/>
<proteinExistence type="predicted"/>
<dbReference type="CDD" id="cd00610">
    <property type="entry name" value="OAT_like"/>
    <property type="match status" value="1"/>
</dbReference>
<dbReference type="InterPro" id="IPR015422">
    <property type="entry name" value="PyrdxlP-dep_Trfase_small"/>
</dbReference>
<evidence type="ECO:0000313" key="5">
    <source>
        <dbReference type="EMBL" id="BBB89503.1"/>
    </source>
</evidence>
<evidence type="ECO:0000256" key="2">
    <source>
        <dbReference type="ARBA" id="ARBA00022576"/>
    </source>
</evidence>
<evidence type="ECO:0000256" key="3">
    <source>
        <dbReference type="ARBA" id="ARBA00022679"/>
    </source>
</evidence>
<comment type="cofactor">
    <cofactor evidence="1">
        <name>pyridoxal 5'-phosphate</name>
        <dbReference type="ChEBI" id="CHEBI:597326"/>
    </cofactor>
</comment>
<dbReference type="GO" id="GO:0042802">
    <property type="term" value="F:identical protein binding"/>
    <property type="evidence" value="ECO:0007669"/>
    <property type="project" value="TreeGrafter"/>
</dbReference>
<dbReference type="InterPro" id="IPR005814">
    <property type="entry name" value="Aminotrans_3"/>
</dbReference>
<keyword evidence="3 5" id="KW-0808">Transferase</keyword>
<dbReference type="Pfam" id="PF00202">
    <property type="entry name" value="Aminotran_3"/>
    <property type="match status" value="1"/>
</dbReference>
<protein>
    <submittedName>
        <fullName evidence="5">Acetylornithine/acetyl-lysine aminotransferase</fullName>
        <ecNumber evidence="5">2.6.1.-</ecNumber>
    </submittedName>
</protein>
<dbReference type="RefSeq" id="WP_232035773.1">
    <property type="nucleotide sequence ID" value="NZ_AP018449.1"/>
</dbReference>
<organism evidence="5 6">
    <name type="scientific">Methylomusa anaerophila</name>
    <dbReference type="NCBI Taxonomy" id="1930071"/>
    <lineage>
        <taxon>Bacteria</taxon>
        <taxon>Bacillati</taxon>
        <taxon>Bacillota</taxon>
        <taxon>Negativicutes</taxon>
        <taxon>Selenomonadales</taxon>
        <taxon>Sporomusaceae</taxon>
        <taxon>Methylomusa</taxon>
    </lineage>
</organism>
<evidence type="ECO:0000313" key="6">
    <source>
        <dbReference type="Proteomes" id="UP000276437"/>
    </source>
</evidence>
<dbReference type="PANTHER" id="PTHR11986:SF79">
    <property type="entry name" value="ACETYLORNITHINE AMINOTRANSFERASE, MITOCHONDRIAL"/>
    <property type="match status" value="1"/>
</dbReference>
<dbReference type="GO" id="GO:0030170">
    <property type="term" value="F:pyridoxal phosphate binding"/>
    <property type="evidence" value="ECO:0007669"/>
    <property type="project" value="InterPro"/>
</dbReference>